<feature type="transmembrane region" description="Helical" evidence="7">
    <location>
        <begin position="12"/>
        <end position="37"/>
    </location>
</feature>
<evidence type="ECO:0000256" key="6">
    <source>
        <dbReference type="ARBA" id="ARBA00023136"/>
    </source>
</evidence>
<evidence type="ECO:0000256" key="3">
    <source>
        <dbReference type="ARBA" id="ARBA00022475"/>
    </source>
</evidence>
<evidence type="ECO:0000256" key="1">
    <source>
        <dbReference type="ARBA" id="ARBA00004651"/>
    </source>
</evidence>
<dbReference type="Pfam" id="PF07690">
    <property type="entry name" value="MFS_1"/>
    <property type="match status" value="2"/>
</dbReference>
<feature type="transmembrane region" description="Helical" evidence="7">
    <location>
        <begin position="163"/>
        <end position="182"/>
    </location>
</feature>
<dbReference type="CDD" id="cd17325">
    <property type="entry name" value="MFS_MdtG_SLC18_like"/>
    <property type="match status" value="1"/>
</dbReference>
<organism evidence="9 10">
    <name type="scientific">Paenibacillus sambharensis</name>
    <dbReference type="NCBI Taxonomy" id="1803190"/>
    <lineage>
        <taxon>Bacteria</taxon>
        <taxon>Bacillati</taxon>
        <taxon>Bacillota</taxon>
        <taxon>Bacilli</taxon>
        <taxon>Bacillales</taxon>
        <taxon>Paenibacillaceae</taxon>
        <taxon>Paenibacillus</taxon>
    </lineage>
</organism>
<keyword evidence="5 7" id="KW-1133">Transmembrane helix</keyword>
<keyword evidence="3" id="KW-1003">Cell membrane</keyword>
<proteinExistence type="predicted"/>
<comment type="caution">
    <text evidence="9">The sequence shown here is derived from an EMBL/GenBank/DDBJ whole genome shotgun (WGS) entry which is preliminary data.</text>
</comment>
<evidence type="ECO:0000256" key="2">
    <source>
        <dbReference type="ARBA" id="ARBA00022448"/>
    </source>
</evidence>
<feature type="domain" description="Major facilitator superfamily (MFS) profile" evidence="8">
    <location>
        <begin position="13"/>
        <end position="388"/>
    </location>
</feature>
<dbReference type="EMBL" id="QKRB01000058">
    <property type="protein sequence ID" value="PZD93160.1"/>
    <property type="molecule type" value="Genomic_DNA"/>
</dbReference>
<feature type="transmembrane region" description="Helical" evidence="7">
    <location>
        <begin position="275"/>
        <end position="295"/>
    </location>
</feature>
<dbReference type="PANTHER" id="PTHR23517">
    <property type="entry name" value="RESISTANCE PROTEIN MDTM, PUTATIVE-RELATED-RELATED"/>
    <property type="match status" value="1"/>
</dbReference>
<keyword evidence="10" id="KW-1185">Reference proteome</keyword>
<feature type="transmembrane region" description="Helical" evidence="7">
    <location>
        <begin position="333"/>
        <end position="359"/>
    </location>
</feature>
<feature type="transmembrane region" description="Helical" evidence="7">
    <location>
        <begin position="49"/>
        <end position="72"/>
    </location>
</feature>
<name>A0A2W1L4P3_9BACL</name>
<dbReference type="PROSITE" id="PS50850">
    <property type="entry name" value="MFS"/>
    <property type="match status" value="1"/>
</dbReference>
<dbReference type="AlphaFoldDB" id="A0A2W1L4P3"/>
<feature type="transmembrane region" description="Helical" evidence="7">
    <location>
        <begin position="211"/>
        <end position="233"/>
    </location>
</feature>
<evidence type="ECO:0000256" key="5">
    <source>
        <dbReference type="ARBA" id="ARBA00022989"/>
    </source>
</evidence>
<feature type="transmembrane region" description="Helical" evidence="7">
    <location>
        <begin position="365"/>
        <end position="388"/>
    </location>
</feature>
<evidence type="ECO:0000256" key="7">
    <source>
        <dbReference type="SAM" id="Phobius"/>
    </source>
</evidence>
<dbReference type="PRINTS" id="PR01035">
    <property type="entry name" value="TCRTETA"/>
</dbReference>
<evidence type="ECO:0000259" key="8">
    <source>
        <dbReference type="PROSITE" id="PS50850"/>
    </source>
</evidence>
<dbReference type="InterPro" id="IPR001958">
    <property type="entry name" value="Tet-R_TetA/multi-R_MdtG-like"/>
</dbReference>
<comment type="subcellular location">
    <subcellularLocation>
        <location evidence="1">Cell membrane</location>
        <topology evidence="1">Multi-pass membrane protein</topology>
    </subcellularLocation>
</comment>
<accession>A0A2W1L4P3</accession>
<dbReference type="InterPro" id="IPR036259">
    <property type="entry name" value="MFS_trans_sf"/>
</dbReference>
<feature type="transmembrane region" description="Helical" evidence="7">
    <location>
        <begin position="245"/>
        <end position="263"/>
    </location>
</feature>
<dbReference type="GO" id="GO:0022857">
    <property type="term" value="F:transmembrane transporter activity"/>
    <property type="evidence" value="ECO:0007669"/>
    <property type="project" value="InterPro"/>
</dbReference>
<dbReference type="InterPro" id="IPR050171">
    <property type="entry name" value="MFS_Transporters"/>
</dbReference>
<dbReference type="SUPFAM" id="SSF103473">
    <property type="entry name" value="MFS general substrate transporter"/>
    <property type="match status" value="1"/>
</dbReference>
<dbReference type="OrthoDB" id="9815817at2"/>
<dbReference type="GO" id="GO:0005886">
    <property type="term" value="C:plasma membrane"/>
    <property type="evidence" value="ECO:0007669"/>
    <property type="project" value="UniProtKB-SubCell"/>
</dbReference>
<keyword evidence="6 7" id="KW-0472">Membrane</keyword>
<evidence type="ECO:0000313" key="10">
    <source>
        <dbReference type="Proteomes" id="UP000249522"/>
    </source>
</evidence>
<feature type="transmembrane region" description="Helical" evidence="7">
    <location>
        <begin position="136"/>
        <end position="157"/>
    </location>
</feature>
<feature type="transmembrane region" description="Helical" evidence="7">
    <location>
        <begin position="301"/>
        <end position="326"/>
    </location>
</feature>
<dbReference type="InterPro" id="IPR020846">
    <property type="entry name" value="MFS_dom"/>
</dbReference>
<dbReference type="PANTHER" id="PTHR23517:SF3">
    <property type="entry name" value="INTEGRAL MEMBRANE TRANSPORT PROTEIN"/>
    <property type="match status" value="1"/>
</dbReference>
<keyword evidence="2" id="KW-0813">Transport</keyword>
<reference evidence="9 10" key="1">
    <citation type="submission" date="2018-06" db="EMBL/GenBank/DDBJ databases">
        <title>Paenibacillus imtechensis sp. nov.</title>
        <authorList>
            <person name="Pinnaka A.K."/>
            <person name="Singh H."/>
            <person name="Kaur M."/>
        </authorList>
    </citation>
    <scope>NUCLEOTIDE SEQUENCE [LARGE SCALE GENOMIC DNA]</scope>
    <source>
        <strain evidence="9 10">SMB1</strain>
    </source>
</reference>
<protein>
    <submittedName>
        <fullName evidence="9">MFS transporter</fullName>
    </submittedName>
</protein>
<feature type="transmembrane region" description="Helical" evidence="7">
    <location>
        <begin position="104"/>
        <end position="124"/>
    </location>
</feature>
<dbReference type="Proteomes" id="UP000249522">
    <property type="component" value="Unassembled WGS sequence"/>
</dbReference>
<dbReference type="InterPro" id="IPR011701">
    <property type="entry name" value="MFS"/>
</dbReference>
<dbReference type="RefSeq" id="WP_111149470.1">
    <property type="nucleotide sequence ID" value="NZ_QKRB01000058.1"/>
</dbReference>
<dbReference type="Gene3D" id="1.20.1250.20">
    <property type="entry name" value="MFS general substrate transporter like domains"/>
    <property type="match status" value="2"/>
</dbReference>
<sequence>MAFKRSIAFGPEIILFSIILFFIEFVRGAVAISFIPIYGEKSLGLSLDIIGVAITAHYLTDTILKILIGWLLDRMSVRTVVHVGLLISLLGVVLLGFAEYPWMFIMAAAIYGIGISPIWIVCLTKVTEERRATQMGYLYTIWFIGLGAGPICSNLLLDYSPRLTFYLLVGLSLVAWVLSLFISNRQERRVATIPFSEQLAILREKLSRMRLLLPGMILQTTGAAMLVPILPSFAEKQLGINNSQYSILLVAGGACTILALMPMGRLTDRIGGRKWFLVGGFSIFALSLGFLATTPPLWQCVVLAAVLGISYAAVLPAWNALLAAYVPPAQQGLGWGIFSTVEGIGVMVGPVAGGVIAQLQNESNVVWISALLFAIIGVFYILFPASLFTGGEDKRSVS</sequence>
<evidence type="ECO:0000313" key="9">
    <source>
        <dbReference type="EMBL" id="PZD93160.1"/>
    </source>
</evidence>
<gene>
    <name evidence="9" type="ORF">DNH61_24235</name>
</gene>
<keyword evidence="4 7" id="KW-0812">Transmembrane</keyword>
<evidence type="ECO:0000256" key="4">
    <source>
        <dbReference type="ARBA" id="ARBA00022692"/>
    </source>
</evidence>
<feature type="transmembrane region" description="Helical" evidence="7">
    <location>
        <begin position="79"/>
        <end position="98"/>
    </location>
</feature>